<dbReference type="Proteomes" id="UP000013782">
    <property type="component" value="Unassembled WGS sequence"/>
</dbReference>
<sequence>MLKISKSITGESMIGEERVIYMNATVSEDHEGPASISQQINNRQLYNENKEECRRDIDDFPKLVRETEDSLIN</sequence>
<dbReference type="AlphaFoldDB" id="R2QED5"/>
<keyword evidence="2" id="KW-1185">Reference proteome</keyword>
<accession>R2QED5</accession>
<organism evidence="1 2">
    <name type="scientific">Enterococcus pallens ATCC BAA-351</name>
    <dbReference type="NCBI Taxonomy" id="1158607"/>
    <lineage>
        <taxon>Bacteria</taxon>
        <taxon>Bacillati</taxon>
        <taxon>Bacillota</taxon>
        <taxon>Bacilli</taxon>
        <taxon>Lactobacillales</taxon>
        <taxon>Enterococcaceae</taxon>
        <taxon>Enterococcus</taxon>
    </lineage>
</organism>
<dbReference type="eggNOG" id="ENOG5033A44">
    <property type="taxonomic scope" value="Bacteria"/>
</dbReference>
<dbReference type="RefSeq" id="WP_010756771.1">
    <property type="nucleotide sequence ID" value="NZ_ASWD01000006.1"/>
</dbReference>
<dbReference type="EMBL" id="AJAQ01000014">
    <property type="protein sequence ID" value="EOH94852.1"/>
    <property type="molecule type" value="Genomic_DNA"/>
</dbReference>
<dbReference type="HOGENOM" id="CLU_186806_0_0_9"/>
<proteinExistence type="predicted"/>
<gene>
    <name evidence="1" type="ORF">UAU_01774</name>
</gene>
<dbReference type="STRING" id="160454.RV10_GL004113"/>
<dbReference type="OrthoDB" id="2200455at2"/>
<evidence type="ECO:0000313" key="1">
    <source>
        <dbReference type="EMBL" id="EOH94852.1"/>
    </source>
</evidence>
<evidence type="ECO:0000313" key="2">
    <source>
        <dbReference type="Proteomes" id="UP000013782"/>
    </source>
</evidence>
<comment type="caution">
    <text evidence="1">The sequence shown here is derived from an EMBL/GenBank/DDBJ whole genome shotgun (WGS) entry which is preliminary data.</text>
</comment>
<protein>
    <submittedName>
        <fullName evidence="1">Uncharacterized protein</fullName>
    </submittedName>
</protein>
<name>R2QED5_9ENTE</name>
<dbReference type="PATRIC" id="fig|1158607.3.peg.1738"/>
<reference evidence="1 2" key="1">
    <citation type="submission" date="2013-02" db="EMBL/GenBank/DDBJ databases">
        <title>The Genome Sequence of Enterococcus pallens BAA-351.</title>
        <authorList>
            <consortium name="The Broad Institute Genome Sequencing Platform"/>
            <consortium name="The Broad Institute Genome Sequencing Center for Infectious Disease"/>
            <person name="Earl A.M."/>
            <person name="Gilmore M.S."/>
            <person name="Lebreton F."/>
            <person name="Walker B."/>
            <person name="Young S.K."/>
            <person name="Zeng Q."/>
            <person name="Gargeya S."/>
            <person name="Fitzgerald M."/>
            <person name="Haas B."/>
            <person name="Abouelleil A."/>
            <person name="Alvarado L."/>
            <person name="Arachchi H.M."/>
            <person name="Berlin A.M."/>
            <person name="Chapman S.B."/>
            <person name="Dewar J."/>
            <person name="Goldberg J."/>
            <person name="Griggs A."/>
            <person name="Gujja S."/>
            <person name="Hansen M."/>
            <person name="Howarth C."/>
            <person name="Imamovic A."/>
            <person name="Larimer J."/>
            <person name="McCowan C."/>
            <person name="Murphy C."/>
            <person name="Neiman D."/>
            <person name="Pearson M."/>
            <person name="Priest M."/>
            <person name="Roberts A."/>
            <person name="Saif S."/>
            <person name="Shea T."/>
            <person name="Sisk P."/>
            <person name="Sykes S."/>
            <person name="Wortman J."/>
            <person name="Nusbaum C."/>
            <person name="Birren B."/>
        </authorList>
    </citation>
    <scope>NUCLEOTIDE SEQUENCE [LARGE SCALE GENOMIC DNA]</scope>
    <source>
        <strain evidence="1 2">ATCC BAA-351</strain>
    </source>
</reference>